<dbReference type="GO" id="GO:0071555">
    <property type="term" value="P:cell wall organization"/>
    <property type="evidence" value="ECO:0007669"/>
    <property type="project" value="UniProtKB-UniRule"/>
</dbReference>
<name>A0A3N1PG84_9GAMM</name>
<evidence type="ECO:0000256" key="1">
    <source>
        <dbReference type="ARBA" id="ARBA00002624"/>
    </source>
</evidence>
<dbReference type="Gene3D" id="3.40.710.10">
    <property type="entry name" value="DD-peptidase/beta-lactamase superfamily"/>
    <property type="match status" value="1"/>
</dbReference>
<comment type="function">
    <text evidence="1 23">Cell wall formation. Synthesis of cross-linked peptidoglycan from the lipid intermediates. The enzyme has a penicillin-insensitive transglycosylase N-terminal domain (formation of linear glycan strands) and a penicillin-sensitive transpeptidase C-terminal domain (cross-linking of the peptide subunits).</text>
</comment>
<dbReference type="PANTHER" id="PTHR32282:SF11">
    <property type="entry name" value="PENICILLIN-BINDING PROTEIN 1B"/>
    <property type="match status" value="1"/>
</dbReference>
<dbReference type="InterPro" id="IPR036950">
    <property type="entry name" value="PBP_transglycosylase"/>
</dbReference>
<dbReference type="InterPro" id="IPR012338">
    <property type="entry name" value="Beta-lactam/transpept-like"/>
</dbReference>
<evidence type="ECO:0000256" key="24">
    <source>
        <dbReference type="PIRSR" id="PIRSR002799-1"/>
    </source>
</evidence>
<evidence type="ECO:0000256" key="22">
    <source>
        <dbReference type="NCBIfam" id="TIGR02071"/>
    </source>
</evidence>
<dbReference type="STRING" id="584787.GCA_001247655_01752"/>
<dbReference type="Pfam" id="PF00905">
    <property type="entry name" value="Transpeptidase"/>
    <property type="match status" value="1"/>
</dbReference>
<dbReference type="GO" id="GO:0009252">
    <property type="term" value="P:peptidoglycan biosynthetic process"/>
    <property type="evidence" value="ECO:0007669"/>
    <property type="project" value="UniProtKB-UniRule"/>
</dbReference>
<dbReference type="InterPro" id="IPR050396">
    <property type="entry name" value="Glycosyltr_51/Transpeptidase"/>
</dbReference>
<evidence type="ECO:0000256" key="2">
    <source>
        <dbReference type="ARBA" id="ARBA00004236"/>
    </source>
</evidence>
<dbReference type="InterPro" id="IPR023346">
    <property type="entry name" value="Lysozyme-like_dom_sf"/>
</dbReference>
<comment type="pathway">
    <text evidence="3 23">Cell wall biogenesis; peptidoglycan biosynthesis.</text>
</comment>
<dbReference type="Pfam" id="PF14814">
    <property type="entry name" value="UB2H"/>
    <property type="match status" value="1"/>
</dbReference>
<evidence type="ECO:0000256" key="9">
    <source>
        <dbReference type="ARBA" id="ARBA00022670"/>
    </source>
</evidence>
<keyword evidence="12" id="KW-0378">Hydrolase</keyword>
<dbReference type="Gene3D" id="3.30.2060.10">
    <property type="entry name" value="Penicillin-binding protein 1b domain"/>
    <property type="match status" value="1"/>
</dbReference>
<keyword evidence="14 23" id="KW-0573">Peptidoglycan synthesis</keyword>
<reference evidence="28 29" key="1">
    <citation type="submission" date="2018-11" db="EMBL/GenBank/DDBJ databases">
        <title>Genomic Encyclopedia of Type Strains, Phase IV (KMG-IV): sequencing the most valuable type-strain genomes for metagenomic binning, comparative biology and taxonomic classification.</title>
        <authorList>
            <person name="Goeker M."/>
        </authorList>
    </citation>
    <scope>NUCLEOTIDE SEQUENCE [LARGE SCALE GENOMIC DNA]</scope>
    <source>
        <strain evidence="28 29">DSM 21945</strain>
    </source>
</reference>
<dbReference type="InterPro" id="IPR001264">
    <property type="entry name" value="Glyco_trans_51"/>
</dbReference>
<evidence type="ECO:0000256" key="19">
    <source>
        <dbReference type="ARBA" id="ARBA00032454"/>
    </source>
</evidence>
<dbReference type="UniPathway" id="UPA00219"/>
<evidence type="ECO:0000256" key="6">
    <source>
        <dbReference type="ARBA" id="ARBA00018637"/>
    </source>
</evidence>
<evidence type="ECO:0000256" key="13">
    <source>
        <dbReference type="ARBA" id="ARBA00022960"/>
    </source>
</evidence>
<dbReference type="Proteomes" id="UP000268033">
    <property type="component" value="Unassembled WGS sequence"/>
</dbReference>
<dbReference type="InterPro" id="IPR001460">
    <property type="entry name" value="PCN-bd_Tpept"/>
</dbReference>
<keyword evidence="9" id="KW-0645">Protease</keyword>
<dbReference type="GO" id="GO:0005886">
    <property type="term" value="C:plasma membrane"/>
    <property type="evidence" value="ECO:0007669"/>
    <property type="project" value="UniProtKB-SubCell"/>
</dbReference>
<dbReference type="GO" id="GO:0008360">
    <property type="term" value="P:regulation of cell shape"/>
    <property type="evidence" value="ECO:0007669"/>
    <property type="project" value="UniProtKB-UniRule"/>
</dbReference>
<dbReference type="Pfam" id="PF00912">
    <property type="entry name" value="Transgly"/>
    <property type="match status" value="1"/>
</dbReference>
<evidence type="ECO:0000313" key="28">
    <source>
        <dbReference type="EMBL" id="ROQ30472.1"/>
    </source>
</evidence>
<feature type="domain" description="Penicillin-binding protein transpeptidase" evidence="25">
    <location>
        <begin position="429"/>
        <end position="667"/>
    </location>
</feature>
<evidence type="ECO:0000256" key="5">
    <source>
        <dbReference type="ARBA" id="ARBA00007739"/>
    </source>
</evidence>
<keyword evidence="29" id="KW-1185">Reference proteome</keyword>
<evidence type="ECO:0000256" key="23">
    <source>
        <dbReference type="PIRNR" id="PIRNR002799"/>
    </source>
</evidence>
<comment type="catalytic activity">
    <reaction evidence="21">
        <text>[GlcNAc-(1-&gt;4)-Mur2Ac(oyl-L-Ala-gamma-D-Glu-L-Lys-D-Ala-D-Ala)](n)-di-trans,octa-cis-undecaprenyl diphosphate + beta-D-GlcNAc-(1-&gt;4)-Mur2Ac(oyl-L-Ala-gamma-D-Glu-L-Lys-D-Ala-D-Ala)-di-trans,octa-cis-undecaprenyl diphosphate = [GlcNAc-(1-&gt;4)-Mur2Ac(oyl-L-Ala-gamma-D-Glu-L-Lys-D-Ala-D-Ala)](n+1)-di-trans,octa-cis-undecaprenyl diphosphate + di-trans,octa-cis-undecaprenyl diphosphate + H(+)</text>
        <dbReference type="Rhea" id="RHEA:23708"/>
        <dbReference type="Rhea" id="RHEA-COMP:9602"/>
        <dbReference type="Rhea" id="RHEA-COMP:9603"/>
        <dbReference type="ChEBI" id="CHEBI:15378"/>
        <dbReference type="ChEBI" id="CHEBI:58405"/>
        <dbReference type="ChEBI" id="CHEBI:60033"/>
        <dbReference type="ChEBI" id="CHEBI:78435"/>
        <dbReference type="EC" id="2.4.99.28"/>
    </reaction>
</comment>
<comment type="caution">
    <text evidence="28">The sequence shown here is derived from an EMBL/GenBank/DDBJ whole genome shotgun (WGS) entry which is preliminary data.</text>
</comment>
<keyword evidence="8" id="KW-0121">Carboxypeptidase</keyword>
<dbReference type="Gene3D" id="1.20.5.100">
    <property type="entry name" value="Cytochrome c1, transmembrane anchor, C-terminal"/>
    <property type="match status" value="1"/>
</dbReference>
<dbReference type="GO" id="GO:0030288">
    <property type="term" value="C:outer membrane-bounded periplasmic space"/>
    <property type="evidence" value="ECO:0007669"/>
    <property type="project" value="TreeGrafter"/>
</dbReference>
<keyword evidence="7" id="KW-1003">Cell membrane</keyword>
<dbReference type="GO" id="GO:0009274">
    <property type="term" value="C:peptidoglycan-based cell wall"/>
    <property type="evidence" value="ECO:0007669"/>
    <property type="project" value="UniProtKB-UniRule"/>
</dbReference>
<sequence>MTKKKTSPKKPAQPKVAAKRFRPWALLLKVSLALIAALALYCVYLDGQVRHRFEGQTFQLPAQIYSRSLALYAGAPLSRDQFIDELRLLKYRKVANPDQPGEFSASSTKVELYRRPFLFPEGLEPARRLMVAFDGDRIDEVYDSASQQPVAIERVEPVLVELLSQTTDDEERIFVPLDEMPQLLPKTLIQVEDRNFYDHYGVSPLSILRALWVNLRAGHTVQGGSTLTQQLAKNFFLTREKSLVRKVNEALMALIIDLRYDKDRILEAYLNEIFLGQSSAQAVHGMGLAARFYFGRPVQELTPDQIALLVGIIKGPSYYDPRRHPERAKERRDLVLKVMLENGLIDNRTYQRSVMSPLGVSKERNVLSTKVPAYMQEVRRELAGIVKPFIDDQQGVRVFTGLEPLAQRALEKSISTTFPAIAGKKPLEMAAVVSDPRSGLVKAMAGGKDVDFAGFNRALDARRQIGSIAKPAVYLTALASKDYNLATQLEDKPITLKSQNGDVWQPQNYERTYSGQVALVDALAHSLNVPTVNLGMRLGVPAVLDTFRALGVDADLPPYPSVFLGTAALSPWQVNQMYLTLAKGGAQVPLAAVSEVTSGDGKLLWKRADNAVQNVSKEAAYLTDYALTQVMSEGTGRFVGNRFPGKVLAGKTGTTDDLRDSWFSGFDARDVTTIWVGQDDNGPANLTGATGAARLYGSYLDYRHPISLRLRPPANIVDAVFDDDGNYLGDCNRSGRLLPADKRYLPEVQCDKLRGFLDRLFGN</sequence>
<evidence type="ECO:0000256" key="10">
    <source>
        <dbReference type="ARBA" id="ARBA00022676"/>
    </source>
</evidence>
<evidence type="ECO:0000256" key="14">
    <source>
        <dbReference type="ARBA" id="ARBA00022984"/>
    </source>
</evidence>
<dbReference type="GO" id="GO:0008658">
    <property type="term" value="F:penicillin binding"/>
    <property type="evidence" value="ECO:0007669"/>
    <property type="project" value="UniProtKB-UniRule"/>
</dbReference>
<feature type="domain" description="Bifunctional transglycosylase second" evidence="27">
    <location>
        <begin position="71"/>
        <end position="154"/>
    </location>
</feature>
<evidence type="ECO:0000256" key="4">
    <source>
        <dbReference type="ARBA" id="ARBA00007090"/>
    </source>
</evidence>
<evidence type="ECO:0000256" key="7">
    <source>
        <dbReference type="ARBA" id="ARBA00022475"/>
    </source>
</evidence>
<organism evidence="28 29">
    <name type="scientific">Gallaecimonas pentaromativorans</name>
    <dbReference type="NCBI Taxonomy" id="584787"/>
    <lineage>
        <taxon>Bacteria</taxon>
        <taxon>Pseudomonadati</taxon>
        <taxon>Pseudomonadota</taxon>
        <taxon>Gammaproteobacteria</taxon>
        <taxon>Enterobacterales</taxon>
        <taxon>Gallaecimonadaceae</taxon>
        <taxon>Gallaecimonas</taxon>
    </lineage>
</organism>
<comment type="similarity">
    <text evidence="4 23">In the C-terminal section; belongs to the transpeptidase family.</text>
</comment>
<evidence type="ECO:0000256" key="18">
    <source>
        <dbReference type="ARBA" id="ARBA00023316"/>
    </source>
</evidence>
<keyword evidence="15" id="KW-0472">Membrane</keyword>
<evidence type="ECO:0000256" key="16">
    <source>
        <dbReference type="ARBA" id="ARBA00023251"/>
    </source>
</evidence>
<accession>A0A3N1PG84</accession>
<dbReference type="GO" id="GO:0008955">
    <property type="term" value="F:peptidoglycan glycosyltransferase activity"/>
    <property type="evidence" value="ECO:0007669"/>
    <property type="project" value="UniProtKB-UniRule"/>
</dbReference>
<dbReference type="InterPro" id="IPR028166">
    <property type="entry name" value="UB2H"/>
</dbReference>
<dbReference type="GO" id="GO:0046677">
    <property type="term" value="P:response to antibiotic"/>
    <property type="evidence" value="ECO:0007669"/>
    <property type="project" value="UniProtKB-UniRule"/>
</dbReference>
<evidence type="ECO:0000256" key="3">
    <source>
        <dbReference type="ARBA" id="ARBA00004752"/>
    </source>
</evidence>
<evidence type="ECO:0000259" key="26">
    <source>
        <dbReference type="Pfam" id="PF00912"/>
    </source>
</evidence>
<evidence type="ECO:0000256" key="20">
    <source>
        <dbReference type="ARBA" id="ARBA00034000"/>
    </source>
</evidence>
<comment type="catalytic activity">
    <reaction evidence="20">
        <text>Preferential cleavage: (Ac)2-L-Lys-D-Ala-|-D-Ala. Also transpeptidation of peptidyl-alanyl moieties that are N-acyl substituents of D-alanine.</text>
        <dbReference type="EC" id="3.4.16.4"/>
    </reaction>
</comment>
<dbReference type="SUPFAM" id="SSF56601">
    <property type="entry name" value="beta-lactamase/transpeptidase-like"/>
    <property type="match status" value="1"/>
</dbReference>
<dbReference type="PANTHER" id="PTHR32282">
    <property type="entry name" value="BINDING PROTEIN TRANSPEPTIDASE, PUTATIVE-RELATED"/>
    <property type="match status" value="1"/>
</dbReference>
<dbReference type="NCBIfam" id="TIGR02071">
    <property type="entry name" value="PBP_1b"/>
    <property type="match status" value="1"/>
</dbReference>
<keyword evidence="18 23" id="KW-0961">Cell wall biogenesis/degradation</keyword>
<evidence type="ECO:0000259" key="27">
    <source>
        <dbReference type="Pfam" id="PF14814"/>
    </source>
</evidence>
<dbReference type="GO" id="GO:0009002">
    <property type="term" value="F:serine-type D-Ala-D-Ala carboxypeptidase activity"/>
    <property type="evidence" value="ECO:0007669"/>
    <property type="project" value="UniProtKB-EC"/>
</dbReference>
<feature type="active site" description="Acyl-ester intermediate; for transpeptidase activity" evidence="24">
    <location>
        <position position="467"/>
    </location>
</feature>
<comment type="subcellular location">
    <subcellularLocation>
        <location evidence="2">Cell membrane</location>
    </subcellularLocation>
</comment>
<feature type="active site" description="Proton donor; for transglycosylase activity" evidence="24">
    <location>
        <position position="192"/>
    </location>
</feature>
<dbReference type="Gene3D" id="1.10.3810.10">
    <property type="entry name" value="Biosynthetic peptidoglycan transglycosylase-like"/>
    <property type="match status" value="1"/>
</dbReference>
<evidence type="ECO:0000313" key="29">
    <source>
        <dbReference type="Proteomes" id="UP000268033"/>
    </source>
</evidence>
<evidence type="ECO:0000256" key="12">
    <source>
        <dbReference type="ARBA" id="ARBA00022801"/>
    </source>
</evidence>
<protein>
    <recommendedName>
        <fullName evidence="6 22">Penicillin-binding protein 1B</fullName>
        <shortName evidence="23">PBP-1b</shortName>
        <shortName evidence="23">PBP1b</shortName>
    </recommendedName>
    <alternativeName>
        <fullName evidence="19 23">Murein polymerase</fullName>
    </alternativeName>
</protein>
<comment type="similarity">
    <text evidence="5 23">In the N-terminal section; belongs to the glycosyltransferase 51 family.</text>
</comment>
<keyword evidence="10 23" id="KW-0328">Glycosyltransferase</keyword>
<keyword evidence="13 23" id="KW-0133">Cell shape</keyword>
<dbReference type="RefSeq" id="WP_123420345.1">
    <property type="nucleotide sequence ID" value="NZ_RJUL01000001.1"/>
</dbReference>
<keyword evidence="16" id="KW-0046">Antibiotic resistance</keyword>
<dbReference type="GO" id="GO:0006508">
    <property type="term" value="P:proteolysis"/>
    <property type="evidence" value="ECO:0007669"/>
    <property type="project" value="UniProtKB-KW"/>
</dbReference>
<evidence type="ECO:0000256" key="15">
    <source>
        <dbReference type="ARBA" id="ARBA00023136"/>
    </source>
</evidence>
<gene>
    <name evidence="28" type="ORF">EDC28_101158</name>
</gene>
<evidence type="ECO:0000259" key="25">
    <source>
        <dbReference type="Pfam" id="PF00905"/>
    </source>
</evidence>
<dbReference type="PIRSF" id="PIRSF002799">
    <property type="entry name" value="PBP_1b"/>
    <property type="match status" value="1"/>
</dbReference>
<keyword evidence="17" id="KW-0511">Multifunctional enzyme</keyword>
<evidence type="ECO:0000256" key="17">
    <source>
        <dbReference type="ARBA" id="ARBA00023268"/>
    </source>
</evidence>
<dbReference type="AlphaFoldDB" id="A0A3N1PG84"/>
<proteinExistence type="inferred from homology"/>
<keyword evidence="11 23" id="KW-0808">Transferase</keyword>
<feature type="domain" description="Glycosyl transferase family 51" evidence="26">
    <location>
        <begin position="163"/>
        <end position="339"/>
    </location>
</feature>
<evidence type="ECO:0000256" key="11">
    <source>
        <dbReference type="ARBA" id="ARBA00022679"/>
    </source>
</evidence>
<evidence type="ECO:0000256" key="8">
    <source>
        <dbReference type="ARBA" id="ARBA00022645"/>
    </source>
</evidence>
<dbReference type="SUPFAM" id="SSF53955">
    <property type="entry name" value="Lysozyme-like"/>
    <property type="match status" value="1"/>
</dbReference>
<dbReference type="EMBL" id="RJUL01000001">
    <property type="protein sequence ID" value="ROQ30472.1"/>
    <property type="molecule type" value="Genomic_DNA"/>
</dbReference>
<dbReference type="InterPro" id="IPR011813">
    <property type="entry name" value="PBP_1b"/>
</dbReference>
<evidence type="ECO:0000256" key="21">
    <source>
        <dbReference type="ARBA" id="ARBA00049902"/>
    </source>
</evidence>